<evidence type="ECO:0000313" key="4">
    <source>
        <dbReference type="Proteomes" id="UP000275027"/>
    </source>
</evidence>
<protein>
    <submittedName>
        <fullName evidence="2">Uncharacterized protein</fullName>
    </submittedName>
</protein>
<name>A0A497UGK3_9FLAO</name>
<evidence type="ECO:0000313" key="2">
    <source>
        <dbReference type="EMBL" id="RLJ23753.1"/>
    </source>
</evidence>
<sequence length="314" mass="35716">MIFIKSLFKTVYKYSTVRFLKKSVPQGQVVAGKKVLDIQQANKFIYEGIMSGKSFMAGRYGGCENDILASYYLHKKLGAPISKLKFNYLCSNAGFFPKDVSLLQGYVNEMETAAKQVDILGAWNWFLEDYIIGTFAPQSQITTLGNLEPWFSEKPWSAALKGKKVLVVHPFQDSIELQYKKRELLFPGSEILPEFELKTFKAVQSIAGNQPEGFETWFDALDYMTREIEKIDFDIAIIGCGAYGFPLAARVKKMNKQAIHLAGATQLLFGIKGSRWEQGNYKPIFEKIFNENWIRPLETEKPKKAEAIEGACYW</sequence>
<reference evidence="2 4" key="2">
    <citation type="submission" date="2018-10" db="EMBL/GenBank/DDBJ databases">
        <title>Genomic Encyclopedia of Archaeal and Bacterial Type Strains, Phase II (KMG-II): from individual species to whole genera.</title>
        <authorList>
            <person name="Goeker M."/>
        </authorList>
    </citation>
    <scope>NUCLEOTIDE SEQUENCE [LARGE SCALE GENOMIC DNA]</scope>
    <source>
        <strain evidence="2 4">DSM 21886</strain>
    </source>
</reference>
<dbReference type="RefSeq" id="WP_101472811.1">
    <property type="nucleotide sequence ID" value="NZ_PJND01000010.1"/>
</dbReference>
<evidence type="ECO:0000313" key="3">
    <source>
        <dbReference type="Proteomes" id="UP000233767"/>
    </source>
</evidence>
<reference evidence="1 3" key="1">
    <citation type="submission" date="2017-12" db="EMBL/GenBank/DDBJ databases">
        <title>Genomic Encyclopedia of Type Strains, Phase III (KMG-III): the genomes of soil and plant-associated and newly described type strains.</title>
        <authorList>
            <person name="Whitman W."/>
        </authorList>
    </citation>
    <scope>NUCLEOTIDE SEQUENCE [LARGE SCALE GENOMIC DNA]</scope>
    <source>
        <strain evidence="1 3">IP-10</strain>
    </source>
</reference>
<dbReference type="Proteomes" id="UP000275027">
    <property type="component" value="Unassembled WGS sequence"/>
</dbReference>
<accession>A0A497UGK3</accession>
<evidence type="ECO:0000313" key="1">
    <source>
        <dbReference type="EMBL" id="PKW20289.1"/>
    </source>
</evidence>
<dbReference type="EMBL" id="PJND01000010">
    <property type="protein sequence ID" value="PKW20289.1"/>
    <property type="molecule type" value="Genomic_DNA"/>
</dbReference>
<proteinExistence type="predicted"/>
<gene>
    <name evidence="1" type="ORF">B0G92_3001</name>
    <name evidence="2" type="ORF">CLV50_3027</name>
</gene>
<dbReference type="Proteomes" id="UP000233767">
    <property type="component" value="Unassembled WGS sequence"/>
</dbReference>
<keyword evidence="3" id="KW-1185">Reference proteome</keyword>
<organism evidence="2 4">
    <name type="scientific">Flavobacterium lindanitolerans</name>
    <dbReference type="NCBI Taxonomy" id="428988"/>
    <lineage>
        <taxon>Bacteria</taxon>
        <taxon>Pseudomonadati</taxon>
        <taxon>Bacteroidota</taxon>
        <taxon>Flavobacteriia</taxon>
        <taxon>Flavobacteriales</taxon>
        <taxon>Flavobacteriaceae</taxon>
        <taxon>Flavobacterium</taxon>
    </lineage>
</organism>
<dbReference type="AlphaFoldDB" id="A0A497UGK3"/>
<dbReference type="EMBL" id="RCCB01000014">
    <property type="protein sequence ID" value="RLJ23753.1"/>
    <property type="molecule type" value="Genomic_DNA"/>
</dbReference>
<comment type="caution">
    <text evidence="2">The sequence shown here is derived from an EMBL/GenBank/DDBJ whole genome shotgun (WGS) entry which is preliminary data.</text>
</comment>